<feature type="binding site" evidence="5">
    <location>
        <position position="154"/>
    </location>
    <ligand>
        <name>[4Fe-4S] cluster</name>
        <dbReference type="ChEBI" id="CHEBI:49883"/>
    </ligand>
</feature>
<keyword evidence="10" id="KW-1185">Reference proteome</keyword>
<evidence type="ECO:0000259" key="6">
    <source>
        <dbReference type="Pfam" id="PF01106"/>
    </source>
</evidence>
<comment type="cofactor">
    <cofactor evidence="5">
        <name>[4Fe-4S] cluster</name>
        <dbReference type="ChEBI" id="CHEBI:49883"/>
    </cofactor>
    <text evidence="5">Binds 1 [4Fe-4S] cluster per subunit. The cluster is presumably bound at the interface of two monomers.</text>
</comment>
<evidence type="ECO:0000256" key="2">
    <source>
        <dbReference type="ARBA" id="ARBA00022723"/>
    </source>
</evidence>
<dbReference type="Pfam" id="PF01521">
    <property type="entry name" value="Fe-S_biosyn"/>
    <property type="match status" value="1"/>
</dbReference>
<dbReference type="HAMAP" id="MF_01637">
    <property type="entry name" value="Fe_S_biogen_NfuA"/>
    <property type="match status" value="1"/>
</dbReference>
<reference evidence="9 10" key="2">
    <citation type="submission" date="2016-06" db="EMBL/GenBank/DDBJ databases">
        <authorList>
            <person name="Rodrigo-Torres L."/>
            <person name="Arahal D.R."/>
        </authorList>
    </citation>
    <scope>NUCLEOTIDE SEQUENCE [LARGE SCALE GENOMIC DNA]</scope>
    <source>
        <strain evidence="9 10">CECT 5116</strain>
    </source>
</reference>
<dbReference type="Proteomes" id="UP000092840">
    <property type="component" value="Unassembled WGS sequence"/>
</dbReference>
<dbReference type="OrthoDB" id="9785450at2"/>
<evidence type="ECO:0000313" key="9">
    <source>
        <dbReference type="EMBL" id="SBT21982.1"/>
    </source>
</evidence>
<evidence type="ECO:0000259" key="7">
    <source>
        <dbReference type="Pfam" id="PF01521"/>
    </source>
</evidence>
<dbReference type="InterPro" id="IPR000361">
    <property type="entry name" value="ATAP_core_dom"/>
</dbReference>
<dbReference type="AlphaFoldDB" id="A0A1C3JV56"/>
<comment type="subunit">
    <text evidence="5">Homodimer.</text>
</comment>
<dbReference type="Pfam" id="PF01106">
    <property type="entry name" value="NifU"/>
    <property type="match status" value="1"/>
</dbReference>
<accession>A0A1C3JV56</accession>
<dbReference type="SUPFAM" id="SSF89360">
    <property type="entry name" value="HesB-like domain"/>
    <property type="match status" value="1"/>
</dbReference>
<name>A0A1C3JV56_9GAMM</name>
<feature type="domain" description="NIF system FeS cluster assembly NifU C-terminal" evidence="6">
    <location>
        <begin position="113"/>
        <end position="179"/>
    </location>
</feature>
<evidence type="ECO:0000256" key="5">
    <source>
        <dbReference type="HAMAP-Rule" id="MF_01637"/>
    </source>
</evidence>
<dbReference type="InterPro" id="IPR034904">
    <property type="entry name" value="FSCA_dom_sf"/>
</dbReference>
<dbReference type="Gene3D" id="2.60.300.12">
    <property type="entry name" value="HesB-like domain"/>
    <property type="match status" value="1"/>
</dbReference>
<dbReference type="GO" id="GO:0051539">
    <property type="term" value="F:4 iron, 4 sulfur cluster binding"/>
    <property type="evidence" value="ECO:0007669"/>
    <property type="project" value="UniProtKB-UniRule"/>
</dbReference>
<keyword evidence="3 5" id="KW-0408">Iron</keyword>
<feature type="binding site" evidence="5">
    <location>
        <position position="151"/>
    </location>
    <ligand>
        <name>[4Fe-4S] cluster</name>
        <dbReference type="ChEBI" id="CHEBI:49883"/>
    </ligand>
</feature>
<dbReference type="GO" id="GO:0005506">
    <property type="term" value="F:iron ion binding"/>
    <property type="evidence" value="ECO:0007669"/>
    <property type="project" value="InterPro"/>
</dbReference>
<dbReference type="InterPro" id="IPR017726">
    <property type="entry name" value="Fe/S_biogenesis_protein_NfuA"/>
</dbReference>
<comment type="similarity">
    <text evidence="5">Belongs to the NfuA family.</text>
</comment>
<dbReference type="EMBL" id="FLRB01000013">
    <property type="protein sequence ID" value="SBT21982.1"/>
    <property type="molecule type" value="Genomic_DNA"/>
</dbReference>
<proteinExistence type="inferred from homology"/>
<feature type="domain" description="Core" evidence="7">
    <location>
        <begin position="1"/>
        <end position="99"/>
    </location>
</feature>
<dbReference type="GO" id="GO:0016226">
    <property type="term" value="P:iron-sulfur cluster assembly"/>
    <property type="evidence" value="ECO:0007669"/>
    <property type="project" value="UniProtKB-UniRule"/>
</dbReference>
<dbReference type="GO" id="GO:0051604">
    <property type="term" value="P:protein maturation"/>
    <property type="evidence" value="ECO:0007669"/>
    <property type="project" value="UniProtKB-UniRule"/>
</dbReference>
<dbReference type="SUPFAM" id="SSF117916">
    <property type="entry name" value="Fe-S cluster assembly (FSCA) domain-like"/>
    <property type="match status" value="1"/>
</dbReference>
<evidence type="ECO:0000313" key="8">
    <source>
        <dbReference type="EMBL" id="SBT19027.1"/>
    </source>
</evidence>
<dbReference type="RefSeq" id="WP_067038254.1">
    <property type="nucleotide sequence ID" value="NZ_CP187511.1"/>
</dbReference>
<sequence length="193" mass="20944">MNITITDSAQEYLSGLLDKQGIDGMAVRMFIQQPGTPYAETCLAYCRPDEVVETDELVDLPKLRVYLEVNSVPFLDEAFVDYATEKMGGQLTIKAPNAKMPKVSPDSPIEDQINYVLYSDINPGLAAHGGEVKLVEVIDGEVAVLQFGGGCQGCSAVDLTLKEGVEKTLIEKVPGLKAVKDETDHTVTDNAFM</sequence>
<keyword evidence="2 5" id="KW-0479">Metal-binding</keyword>
<organism evidence="8 11">
    <name type="scientific">Marinomonas gallaica</name>
    <dbReference type="NCBI Taxonomy" id="1806667"/>
    <lineage>
        <taxon>Bacteria</taxon>
        <taxon>Pseudomonadati</taxon>
        <taxon>Pseudomonadota</taxon>
        <taxon>Gammaproteobacteria</taxon>
        <taxon>Oceanospirillales</taxon>
        <taxon>Oceanospirillaceae</taxon>
        <taxon>Marinomonas</taxon>
    </lineage>
</organism>
<evidence type="ECO:0000256" key="3">
    <source>
        <dbReference type="ARBA" id="ARBA00023004"/>
    </source>
</evidence>
<dbReference type="Proteomes" id="UP000092871">
    <property type="component" value="Unassembled WGS sequence"/>
</dbReference>
<dbReference type="PANTHER" id="PTHR11178">
    <property type="entry name" value="IRON-SULFUR CLUSTER SCAFFOLD PROTEIN NFU-RELATED"/>
    <property type="match status" value="1"/>
</dbReference>
<keyword evidence="4 5" id="KW-0411">Iron-sulfur</keyword>
<keyword evidence="1 5" id="KW-0004">4Fe-4S</keyword>
<reference evidence="8 11" key="1">
    <citation type="submission" date="2016-06" db="EMBL/GenBank/DDBJ databases">
        <authorList>
            <person name="Kjaerup R.B."/>
            <person name="Dalgaard T.S."/>
            <person name="Juul-Madsen H.R."/>
        </authorList>
    </citation>
    <scope>NUCLEOTIDE SEQUENCE [LARGE SCALE GENOMIC DNA]</scope>
    <source>
        <strain evidence="8 11">CECT 5115</strain>
    </source>
</reference>
<dbReference type="EMBL" id="FLRA01000023">
    <property type="protein sequence ID" value="SBT19027.1"/>
    <property type="molecule type" value="Genomic_DNA"/>
</dbReference>
<dbReference type="NCBIfam" id="TIGR03341">
    <property type="entry name" value="YhgI_GntY"/>
    <property type="match status" value="1"/>
</dbReference>
<gene>
    <name evidence="5 8" type="primary">nfuA</name>
    <name evidence="8" type="ORF">MGA5115_03188</name>
    <name evidence="9" type="ORF">MGA5116_02592</name>
</gene>
<evidence type="ECO:0000313" key="10">
    <source>
        <dbReference type="Proteomes" id="UP000092840"/>
    </source>
</evidence>
<dbReference type="InterPro" id="IPR035903">
    <property type="entry name" value="HesB-like_dom_sf"/>
</dbReference>
<dbReference type="PANTHER" id="PTHR11178:SF51">
    <property type="entry name" value="FE_S BIOGENESIS PROTEIN NFUA"/>
    <property type="match status" value="1"/>
</dbReference>
<protein>
    <recommendedName>
        <fullName evidence="5">Fe/S biogenesis protein NfuA</fullName>
    </recommendedName>
</protein>
<evidence type="ECO:0000313" key="11">
    <source>
        <dbReference type="Proteomes" id="UP000092871"/>
    </source>
</evidence>
<evidence type="ECO:0000256" key="1">
    <source>
        <dbReference type="ARBA" id="ARBA00022485"/>
    </source>
</evidence>
<dbReference type="Gene3D" id="3.30.300.130">
    <property type="entry name" value="Fe-S cluster assembly (FSCA)"/>
    <property type="match status" value="1"/>
</dbReference>
<comment type="function">
    <text evidence="5">Involved in iron-sulfur cluster biogenesis. Binds a 4Fe-4S cluster, can transfer this cluster to apoproteins, and thereby intervenes in the maturation of Fe/S proteins. Could also act as a scaffold/chaperone for damaged Fe/S proteins.</text>
</comment>
<evidence type="ECO:0000256" key="4">
    <source>
        <dbReference type="ARBA" id="ARBA00023014"/>
    </source>
</evidence>
<dbReference type="InterPro" id="IPR001075">
    <property type="entry name" value="NIF_FeS_clus_asmbl_NifU_C"/>
</dbReference>